<feature type="domain" description="Serine-threonine/tyrosine-protein kinase catalytic" evidence="1">
    <location>
        <begin position="5"/>
        <end position="64"/>
    </location>
</feature>
<dbReference type="Pfam" id="PF07714">
    <property type="entry name" value="PK_Tyr_Ser-Thr"/>
    <property type="match status" value="1"/>
</dbReference>
<name>A0AAD8BI52_BIOPF</name>
<evidence type="ECO:0000313" key="2">
    <source>
        <dbReference type="EMBL" id="KAK0054398.1"/>
    </source>
</evidence>
<evidence type="ECO:0000259" key="1">
    <source>
        <dbReference type="Pfam" id="PF07714"/>
    </source>
</evidence>
<dbReference type="EMBL" id="JASAOG010000078">
    <property type="protein sequence ID" value="KAK0054398.1"/>
    <property type="molecule type" value="Genomic_DNA"/>
</dbReference>
<protein>
    <submittedName>
        <fullName evidence="2">Fibroblast growth factor receptor 4</fullName>
    </submittedName>
</protein>
<dbReference type="InterPro" id="IPR050122">
    <property type="entry name" value="RTK"/>
</dbReference>
<dbReference type="GO" id="GO:0043235">
    <property type="term" value="C:receptor complex"/>
    <property type="evidence" value="ECO:0007669"/>
    <property type="project" value="TreeGrafter"/>
</dbReference>
<dbReference type="InterPro" id="IPR001245">
    <property type="entry name" value="Ser-Thr/Tyr_kinase_cat_dom"/>
</dbReference>
<reference evidence="2" key="2">
    <citation type="submission" date="2023-04" db="EMBL/GenBank/DDBJ databases">
        <authorList>
            <person name="Bu L."/>
            <person name="Lu L."/>
            <person name="Laidemitt M.R."/>
            <person name="Zhang S.M."/>
            <person name="Mutuku M."/>
            <person name="Mkoji G."/>
            <person name="Steinauer M."/>
            <person name="Loker E.S."/>
        </authorList>
    </citation>
    <scope>NUCLEOTIDE SEQUENCE</scope>
    <source>
        <strain evidence="2">KasaAsao</strain>
        <tissue evidence="2">Whole Snail</tissue>
    </source>
</reference>
<keyword evidence="3" id="KW-1185">Reference proteome</keyword>
<dbReference type="Proteomes" id="UP001233172">
    <property type="component" value="Unassembled WGS sequence"/>
</dbReference>
<comment type="caution">
    <text evidence="2">The sequence shown here is derived from an EMBL/GenBank/DDBJ whole genome shotgun (WGS) entry which is preliminary data.</text>
</comment>
<dbReference type="PANTHER" id="PTHR24416">
    <property type="entry name" value="TYROSINE-PROTEIN KINASE RECEPTOR"/>
    <property type="match status" value="1"/>
</dbReference>
<dbReference type="GO" id="GO:0004714">
    <property type="term" value="F:transmembrane receptor protein tyrosine kinase activity"/>
    <property type="evidence" value="ECO:0007669"/>
    <property type="project" value="TreeGrafter"/>
</dbReference>
<keyword evidence="2" id="KW-0675">Receptor</keyword>
<feature type="non-terminal residue" evidence="2">
    <location>
        <position position="78"/>
    </location>
</feature>
<proteinExistence type="predicted"/>
<reference evidence="2" key="1">
    <citation type="journal article" date="2023" name="PLoS Negl. Trop. Dis.">
        <title>A genome sequence for Biomphalaria pfeifferi, the major vector snail for the human-infecting parasite Schistosoma mansoni.</title>
        <authorList>
            <person name="Bu L."/>
            <person name="Lu L."/>
            <person name="Laidemitt M.R."/>
            <person name="Zhang S.M."/>
            <person name="Mutuku M."/>
            <person name="Mkoji G."/>
            <person name="Steinauer M."/>
            <person name="Loker E.S."/>
        </authorList>
    </citation>
    <scope>NUCLEOTIDE SEQUENCE</scope>
    <source>
        <strain evidence="2">KasaAsao</strain>
    </source>
</reference>
<gene>
    <name evidence="2" type="ORF">Bpfe_016226</name>
</gene>
<evidence type="ECO:0000313" key="3">
    <source>
        <dbReference type="Proteomes" id="UP001233172"/>
    </source>
</evidence>
<dbReference type="GO" id="GO:0007169">
    <property type="term" value="P:cell surface receptor protein tyrosine kinase signaling pathway"/>
    <property type="evidence" value="ECO:0007669"/>
    <property type="project" value="TreeGrafter"/>
</dbReference>
<dbReference type="GO" id="GO:0005886">
    <property type="term" value="C:plasma membrane"/>
    <property type="evidence" value="ECO:0007669"/>
    <property type="project" value="TreeGrafter"/>
</dbReference>
<sequence>SGHLNEEVKADFLAELYLMKSLSSHRNVVAMYGSCTGQDPYLMLMEFAVHGDLKSHLMNLRERGENDSQETVVYTIHI</sequence>
<dbReference type="InterPro" id="IPR011009">
    <property type="entry name" value="Kinase-like_dom_sf"/>
</dbReference>
<accession>A0AAD8BI52</accession>
<dbReference type="PANTHER" id="PTHR24416:SF611">
    <property type="entry name" value="TYROSINE-PROTEIN KINASE TRANSMEMBRANE RECEPTOR ROR"/>
    <property type="match status" value="1"/>
</dbReference>
<dbReference type="Gene3D" id="3.30.200.20">
    <property type="entry name" value="Phosphorylase Kinase, domain 1"/>
    <property type="match status" value="1"/>
</dbReference>
<feature type="non-terminal residue" evidence="2">
    <location>
        <position position="1"/>
    </location>
</feature>
<organism evidence="2 3">
    <name type="scientific">Biomphalaria pfeifferi</name>
    <name type="common">Bloodfluke planorb</name>
    <name type="synonym">Freshwater snail</name>
    <dbReference type="NCBI Taxonomy" id="112525"/>
    <lineage>
        <taxon>Eukaryota</taxon>
        <taxon>Metazoa</taxon>
        <taxon>Spiralia</taxon>
        <taxon>Lophotrochozoa</taxon>
        <taxon>Mollusca</taxon>
        <taxon>Gastropoda</taxon>
        <taxon>Heterobranchia</taxon>
        <taxon>Euthyneura</taxon>
        <taxon>Panpulmonata</taxon>
        <taxon>Hygrophila</taxon>
        <taxon>Lymnaeoidea</taxon>
        <taxon>Planorbidae</taxon>
        <taxon>Biomphalaria</taxon>
    </lineage>
</organism>
<dbReference type="SUPFAM" id="SSF56112">
    <property type="entry name" value="Protein kinase-like (PK-like)"/>
    <property type="match status" value="1"/>
</dbReference>
<dbReference type="AlphaFoldDB" id="A0AAD8BI52"/>